<evidence type="ECO:0000256" key="2">
    <source>
        <dbReference type="SAM" id="Phobius"/>
    </source>
</evidence>
<evidence type="ECO:0000256" key="1">
    <source>
        <dbReference type="SAM" id="MobiDB-lite"/>
    </source>
</evidence>
<gene>
    <name evidence="3" type="ORF">BLNAU_15967</name>
</gene>
<dbReference type="Proteomes" id="UP001281761">
    <property type="component" value="Unassembled WGS sequence"/>
</dbReference>
<name>A0ABQ9XB29_9EUKA</name>
<evidence type="ECO:0000313" key="4">
    <source>
        <dbReference type="Proteomes" id="UP001281761"/>
    </source>
</evidence>
<evidence type="ECO:0000313" key="3">
    <source>
        <dbReference type="EMBL" id="KAK2949126.1"/>
    </source>
</evidence>
<keyword evidence="2" id="KW-1133">Transmembrane helix</keyword>
<feature type="transmembrane region" description="Helical" evidence="2">
    <location>
        <begin position="72"/>
        <end position="97"/>
    </location>
</feature>
<evidence type="ECO:0008006" key="5">
    <source>
        <dbReference type="Google" id="ProtNLM"/>
    </source>
</evidence>
<sequence>MTNPQCATVTGVLMFLFGWFPVIYSFTYVSRYEPAVQEFTLEKYKSSLTSSQKKTLQREASFENFKTAINSMAFFSGMVWICAGIVGMALPCVIPDLDREEKKSRRKKRYDDDSDSSDN</sequence>
<comment type="caution">
    <text evidence="3">The sequence shown here is derived from an EMBL/GenBank/DDBJ whole genome shotgun (WGS) entry which is preliminary data.</text>
</comment>
<keyword evidence="2" id="KW-0812">Transmembrane</keyword>
<feature type="transmembrane region" description="Helical" evidence="2">
    <location>
        <begin position="7"/>
        <end position="26"/>
    </location>
</feature>
<organism evidence="3 4">
    <name type="scientific">Blattamonas nauphoetae</name>
    <dbReference type="NCBI Taxonomy" id="2049346"/>
    <lineage>
        <taxon>Eukaryota</taxon>
        <taxon>Metamonada</taxon>
        <taxon>Preaxostyla</taxon>
        <taxon>Oxymonadida</taxon>
        <taxon>Blattamonas</taxon>
    </lineage>
</organism>
<reference evidence="3 4" key="1">
    <citation type="journal article" date="2022" name="bioRxiv">
        <title>Genomics of Preaxostyla Flagellates Illuminates Evolutionary Transitions and the Path Towards Mitochondrial Loss.</title>
        <authorList>
            <person name="Novak L.V.F."/>
            <person name="Treitli S.C."/>
            <person name="Pyrih J."/>
            <person name="Halakuc P."/>
            <person name="Pipaliya S.V."/>
            <person name="Vacek V."/>
            <person name="Brzon O."/>
            <person name="Soukal P."/>
            <person name="Eme L."/>
            <person name="Dacks J.B."/>
            <person name="Karnkowska A."/>
            <person name="Elias M."/>
            <person name="Hampl V."/>
        </authorList>
    </citation>
    <scope>NUCLEOTIDE SEQUENCE [LARGE SCALE GENOMIC DNA]</scope>
    <source>
        <strain evidence="3">NAU3</strain>
        <tissue evidence="3">Gut</tissue>
    </source>
</reference>
<keyword evidence="4" id="KW-1185">Reference proteome</keyword>
<accession>A0ABQ9XB29</accession>
<protein>
    <recommendedName>
        <fullName evidence="5">Transmembrane protein</fullName>
    </recommendedName>
</protein>
<feature type="region of interest" description="Disordered" evidence="1">
    <location>
        <begin position="99"/>
        <end position="119"/>
    </location>
</feature>
<dbReference type="EMBL" id="JARBJD010000162">
    <property type="protein sequence ID" value="KAK2949126.1"/>
    <property type="molecule type" value="Genomic_DNA"/>
</dbReference>
<proteinExistence type="predicted"/>
<keyword evidence="2" id="KW-0472">Membrane</keyword>